<organism evidence="9 10">
    <name type="scientific">Mycena albidolilacea</name>
    <dbReference type="NCBI Taxonomy" id="1033008"/>
    <lineage>
        <taxon>Eukaryota</taxon>
        <taxon>Fungi</taxon>
        <taxon>Dikarya</taxon>
        <taxon>Basidiomycota</taxon>
        <taxon>Agaricomycotina</taxon>
        <taxon>Agaricomycetes</taxon>
        <taxon>Agaricomycetidae</taxon>
        <taxon>Agaricales</taxon>
        <taxon>Marasmiineae</taxon>
        <taxon>Mycenaceae</taxon>
        <taxon>Mycena</taxon>
    </lineage>
</organism>
<name>A0AAD7A7A9_9AGAR</name>
<dbReference type="EMBL" id="JARIHO010000013">
    <property type="protein sequence ID" value="KAJ7351188.1"/>
    <property type="molecule type" value="Genomic_DNA"/>
</dbReference>
<gene>
    <name evidence="9" type="ORF">DFH08DRAFT_805924</name>
</gene>
<keyword evidence="2" id="KW-0238">DNA-binding</keyword>
<dbReference type="SUPFAM" id="SSF47459">
    <property type="entry name" value="HLH, helix-loop-helix DNA-binding domain"/>
    <property type="match status" value="1"/>
</dbReference>
<evidence type="ECO:0000256" key="1">
    <source>
        <dbReference type="ARBA" id="ARBA00023015"/>
    </source>
</evidence>
<dbReference type="GO" id="GO:0003677">
    <property type="term" value="F:DNA binding"/>
    <property type="evidence" value="ECO:0007669"/>
    <property type="project" value="UniProtKB-KW"/>
</dbReference>
<dbReference type="PROSITE" id="PS50888">
    <property type="entry name" value="BHLH"/>
    <property type="match status" value="1"/>
</dbReference>
<dbReference type="Gene3D" id="4.10.280.10">
    <property type="entry name" value="Helix-loop-helix DNA-binding domain"/>
    <property type="match status" value="1"/>
</dbReference>
<dbReference type="InterPro" id="IPR036638">
    <property type="entry name" value="HLH_DNA-bd_sf"/>
</dbReference>
<dbReference type="InterPro" id="IPR011598">
    <property type="entry name" value="bHLH_dom"/>
</dbReference>
<keyword evidence="10" id="KW-1185">Reference proteome</keyword>
<comment type="caution">
    <text evidence="9">The sequence shown here is derived from an EMBL/GenBank/DDBJ whole genome shotgun (WGS) entry which is preliminary data.</text>
</comment>
<feature type="compositionally biased region" description="Low complexity" evidence="7">
    <location>
        <begin position="214"/>
        <end position="231"/>
    </location>
</feature>
<dbReference type="PANTHER" id="PTHR10328">
    <property type="entry name" value="PROTEIN MAX MYC-ASSOCIATED FACTOR X"/>
    <property type="match status" value="1"/>
</dbReference>
<feature type="region of interest" description="Disordered" evidence="7">
    <location>
        <begin position="1"/>
        <end position="81"/>
    </location>
</feature>
<dbReference type="CDD" id="cd00083">
    <property type="entry name" value="bHLH_SF"/>
    <property type="match status" value="1"/>
</dbReference>
<keyword evidence="1" id="KW-0805">Transcription regulation</keyword>
<dbReference type="Pfam" id="PF00010">
    <property type="entry name" value="HLH"/>
    <property type="match status" value="1"/>
</dbReference>
<feature type="compositionally biased region" description="Low complexity" evidence="7">
    <location>
        <begin position="263"/>
        <end position="282"/>
    </location>
</feature>
<protein>
    <recommendedName>
        <fullName evidence="8">BHLH domain-containing protein</fullName>
    </recommendedName>
</protein>
<feature type="domain" description="BHLH" evidence="8">
    <location>
        <begin position="74"/>
        <end position="126"/>
    </location>
</feature>
<keyword evidence="4" id="KW-0804">Transcription</keyword>
<keyword evidence="3" id="KW-0010">Activator</keyword>
<evidence type="ECO:0000256" key="6">
    <source>
        <dbReference type="SAM" id="Coils"/>
    </source>
</evidence>
<keyword evidence="5" id="KW-0539">Nucleus</keyword>
<dbReference type="PANTHER" id="PTHR10328:SF3">
    <property type="entry name" value="PROTEIN MAX"/>
    <property type="match status" value="1"/>
</dbReference>
<feature type="compositionally biased region" description="Polar residues" evidence="7">
    <location>
        <begin position="247"/>
        <end position="256"/>
    </location>
</feature>
<feature type="compositionally biased region" description="Low complexity" evidence="7">
    <location>
        <begin position="291"/>
        <end position="301"/>
    </location>
</feature>
<dbReference type="GO" id="GO:0090575">
    <property type="term" value="C:RNA polymerase II transcription regulator complex"/>
    <property type="evidence" value="ECO:0007669"/>
    <property type="project" value="TreeGrafter"/>
</dbReference>
<evidence type="ECO:0000256" key="5">
    <source>
        <dbReference type="ARBA" id="ARBA00023242"/>
    </source>
</evidence>
<feature type="compositionally biased region" description="Acidic residues" evidence="7">
    <location>
        <begin position="194"/>
        <end position="203"/>
    </location>
</feature>
<feature type="compositionally biased region" description="Low complexity" evidence="7">
    <location>
        <begin position="1"/>
        <end position="20"/>
    </location>
</feature>
<dbReference type="GO" id="GO:0003700">
    <property type="term" value="F:DNA-binding transcription factor activity"/>
    <property type="evidence" value="ECO:0007669"/>
    <property type="project" value="TreeGrafter"/>
</dbReference>
<dbReference type="AlphaFoldDB" id="A0AAD7A7A9"/>
<evidence type="ECO:0000313" key="9">
    <source>
        <dbReference type="EMBL" id="KAJ7351188.1"/>
    </source>
</evidence>
<proteinExistence type="predicted"/>
<evidence type="ECO:0000256" key="2">
    <source>
        <dbReference type="ARBA" id="ARBA00023125"/>
    </source>
</evidence>
<evidence type="ECO:0000313" key="10">
    <source>
        <dbReference type="Proteomes" id="UP001218218"/>
    </source>
</evidence>
<feature type="compositionally biased region" description="Polar residues" evidence="7">
    <location>
        <begin position="44"/>
        <end position="54"/>
    </location>
</feature>
<feature type="coiled-coil region" evidence="6">
    <location>
        <begin position="130"/>
        <end position="157"/>
    </location>
</feature>
<dbReference type="SMART" id="SM00353">
    <property type="entry name" value="HLH"/>
    <property type="match status" value="1"/>
</dbReference>
<dbReference type="GO" id="GO:0045944">
    <property type="term" value="P:positive regulation of transcription by RNA polymerase II"/>
    <property type="evidence" value="ECO:0007669"/>
    <property type="project" value="TreeGrafter"/>
</dbReference>
<evidence type="ECO:0000256" key="7">
    <source>
        <dbReference type="SAM" id="MobiDB-lite"/>
    </source>
</evidence>
<feature type="compositionally biased region" description="Basic and acidic residues" evidence="7">
    <location>
        <begin position="71"/>
        <end position="81"/>
    </location>
</feature>
<accession>A0AAD7A7A9</accession>
<evidence type="ECO:0000259" key="8">
    <source>
        <dbReference type="PROSITE" id="PS50888"/>
    </source>
</evidence>
<feature type="region of interest" description="Disordered" evidence="7">
    <location>
        <begin position="194"/>
        <end position="316"/>
    </location>
</feature>
<reference evidence="9" key="1">
    <citation type="submission" date="2023-03" db="EMBL/GenBank/DDBJ databases">
        <title>Massive genome expansion in bonnet fungi (Mycena s.s.) driven by repeated elements and novel gene families across ecological guilds.</title>
        <authorList>
            <consortium name="Lawrence Berkeley National Laboratory"/>
            <person name="Harder C.B."/>
            <person name="Miyauchi S."/>
            <person name="Viragh M."/>
            <person name="Kuo A."/>
            <person name="Thoen E."/>
            <person name="Andreopoulos B."/>
            <person name="Lu D."/>
            <person name="Skrede I."/>
            <person name="Drula E."/>
            <person name="Henrissat B."/>
            <person name="Morin E."/>
            <person name="Kohler A."/>
            <person name="Barry K."/>
            <person name="LaButti K."/>
            <person name="Morin E."/>
            <person name="Salamov A."/>
            <person name="Lipzen A."/>
            <person name="Mereny Z."/>
            <person name="Hegedus B."/>
            <person name="Baldrian P."/>
            <person name="Stursova M."/>
            <person name="Weitz H."/>
            <person name="Taylor A."/>
            <person name="Grigoriev I.V."/>
            <person name="Nagy L.G."/>
            <person name="Martin F."/>
            <person name="Kauserud H."/>
        </authorList>
    </citation>
    <scope>NUCLEOTIDE SEQUENCE</scope>
    <source>
        <strain evidence="9">CBHHK002</strain>
    </source>
</reference>
<dbReference type="Proteomes" id="UP001218218">
    <property type="component" value="Unassembled WGS sequence"/>
</dbReference>
<evidence type="ECO:0000256" key="3">
    <source>
        <dbReference type="ARBA" id="ARBA00023159"/>
    </source>
</evidence>
<keyword evidence="6" id="KW-0175">Coiled coil</keyword>
<dbReference type="GO" id="GO:0046983">
    <property type="term" value="F:protein dimerization activity"/>
    <property type="evidence" value="ECO:0007669"/>
    <property type="project" value="InterPro"/>
</dbReference>
<sequence length="471" mass="48318">MAITTATSASAASAAAPTAIKGEPASPTASSSSNDTEAPKTNDAAASTPTLTGNTAPAGTPPKRRAARRANTAERRATHNAVERMRRETLNGRFLTLASLLPPLAALRRPSKAAIVSSSIATVNAAARHRVLAAQTLRSLAREAEQLRREVNEWRARARVPQLDVPVRSDAHNAVLRAELEDFELELDADVSLEEDGDEGDEPNDNHDNNTEEASPVSPAVATPSPAAASPQQLHDSAASIKRARSGSASAQSFYTPSPIHTAMPMAPPSANSRPSSSRFAFGVDAPPASPSSASSASGSAGWDGPGTPPSSAGMHMMHPAMMGGKGYAAYEGAGAGAGAGAAYDLGLGFDGEEGLLFGGGASGVPMGVAGLNSGMMGMGAGGAGGIGSWAHTNPSHPAFHLAHLQAQQAQVQMQVQQQQMRMREAYEQQAQLQAHLALGGVHMGMPMGGMGVPVGVTQGQYLHQQGLGRF</sequence>
<feature type="compositionally biased region" description="Polar residues" evidence="7">
    <location>
        <begin position="27"/>
        <end position="36"/>
    </location>
</feature>
<evidence type="ECO:0000256" key="4">
    <source>
        <dbReference type="ARBA" id="ARBA00023163"/>
    </source>
</evidence>